<organism evidence="3 4">
    <name type="scientific">Candidatus [Bacteroides] periocalifornicus</name>
    <dbReference type="NCBI Taxonomy" id="1702214"/>
    <lineage>
        <taxon>Bacteria</taxon>
        <taxon>Pseudomonadati</taxon>
        <taxon>Bacteroidota</taxon>
    </lineage>
</organism>
<accession>A0A0Q4B7P0</accession>
<evidence type="ECO:0000313" key="3">
    <source>
        <dbReference type="EMBL" id="KQM09224.1"/>
    </source>
</evidence>
<dbReference type="PANTHER" id="PTHR35526:SF3">
    <property type="entry name" value="ANTI-SIGMA-F FACTOR RSBW"/>
    <property type="match status" value="1"/>
</dbReference>
<keyword evidence="4" id="KW-1185">Reference proteome</keyword>
<keyword evidence="1" id="KW-0723">Serine/threonine-protein kinase</keyword>
<dbReference type="InterPro" id="IPR050267">
    <property type="entry name" value="Anti-sigma-factor_SerPK"/>
</dbReference>
<dbReference type="Proteomes" id="UP000054172">
    <property type="component" value="Unassembled WGS sequence"/>
</dbReference>
<evidence type="ECO:0000256" key="1">
    <source>
        <dbReference type="ARBA" id="ARBA00022527"/>
    </source>
</evidence>
<dbReference type="SUPFAM" id="SSF55874">
    <property type="entry name" value="ATPase domain of HSP90 chaperone/DNA topoisomerase II/histidine kinase"/>
    <property type="match status" value="1"/>
</dbReference>
<reference evidence="3" key="1">
    <citation type="submission" date="2015-08" db="EMBL/GenBank/DDBJ databases">
        <title>Candidatus Bacteriodes Periocalifornicus.</title>
        <authorList>
            <person name="McLean J.S."/>
            <person name="Kelley S."/>
        </authorList>
    </citation>
    <scope>NUCLEOTIDE SEQUENCE [LARGE SCALE GENOMIC DNA]</scope>
    <source>
        <strain evidence="3">12B</strain>
    </source>
</reference>
<dbReference type="GO" id="GO:0004674">
    <property type="term" value="F:protein serine/threonine kinase activity"/>
    <property type="evidence" value="ECO:0007669"/>
    <property type="project" value="UniProtKB-KW"/>
</dbReference>
<comment type="caution">
    <text evidence="3">The sequence shown here is derived from an EMBL/GenBank/DDBJ whole genome shotgun (WGS) entry which is preliminary data.</text>
</comment>
<dbReference type="Gene3D" id="3.30.565.10">
    <property type="entry name" value="Histidine kinase-like ATPase, C-terminal domain"/>
    <property type="match status" value="1"/>
</dbReference>
<dbReference type="STRING" id="1702214.AL399_02890"/>
<protein>
    <recommendedName>
        <fullName evidence="2">Histidine kinase/HSP90-like ATPase domain-containing protein</fullName>
    </recommendedName>
</protein>
<evidence type="ECO:0000313" key="4">
    <source>
        <dbReference type="Proteomes" id="UP000054172"/>
    </source>
</evidence>
<dbReference type="PATRIC" id="fig|1702214.3.peg.936"/>
<feature type="domain" description="Histidine kinase/HSP90-like ATPase" evidence="2">
    <location>
        <begin position="32"/>
        <end position="128"/>
    </location>
</feature>
<sequence>MPEKEYTLILNSSRESVNMLESFLDEVITEEFEPLYGNIYMAVSETLSNAIIHGNKEDATKRVLLSCIASDQQLRFTIQDEGKGFDHEHYNDPTVPDNTLKSSGRGIFITRCFCDEVAYEKNGATAILTFSRK</sequence>
<keyword evidence="1" id="KW-0808">Transferase</keyword>
<keyword evidence="1" id="KW-0418">Kinase</keyword>
<dbReference type="AlphaFoldDB" id="A0A0Q4B7P0"/>
<evidence type="ECO:0000259" key="2">
    <source>
        <dbReference type="Pfam" id="PF13581"/>
    </source>
</evidence>
<dbReference type="PANTHER" id="PTHR35526">
    <property type="entry name" value="ANTI-SIGMA-F FACTOR RSBW-RELATED"/>
    <property type="match status" value="1"/>
</dbReference>
<dbReference type="CDD" id="cd16936">
    <property type="entry name" value="HATPase_RsbW-like"/>
    <property type="match status" value="1"/>
</dbReference>
<dbReference type="Pfam" id="PF13581">
    <property type="entry name" value="HATPase_c_2"/>
    <property type="match status" value="1"/>
</dbReference>
<dbReference type="InterPro" id="IPR036890">
    <property type="entry name" value="HATPase_C_sf"/>
</dbReference>
<name>A0A0Q4B7P0_9BACT</name>
<gene>
    <name evidence="3" type="ORF">AL399_02890</name>
</gene>
<proteinExistence type="predicted"/>
<dbReference type="EMBL" id="LIIK01000009">
    <property type="protein sequence ID" value="KQM09224.1"/>
    <property type="molecule type" value="Genomic_DNA"/>
</dbReference>
<dbReference type="InterPro" id="IPR003594">
    <property type="entry name" value="HATPase_dom"/>
</dbReference>